<reference evidence="1 2" key="2">
    <citation type="submission" date="2019-09" db="EMBL/GenBank/DDBJ databases">
        <authorList>
            <person name="Jin C."/>
        </authorList>
    </citation>
    <scope>NUCLEOTIDE SEQUENCE [LARGE SCALE GENOMIC DNA]</scope>
    <source>
        <strain evidence="1 2">BN140078</strain>
    </source>
</reference>
<gene>
    <name evidence="1" type="ORF">F0L74_06035</name>
</gene>
<reference evidence="1 2" key="1">
    <citation type="submission" date="2019-09" db="EMBL/GenBank/DDBJ databases">
        <title>Chitinophaga ginsengihumi sp. nov., isolated from soil of ginseng rhizosphere.</title>
        <authorList>
            <person name="Lee J."/>
        </authorList>
    </citation>
    <scope>NUCLEOTIDE SEQUENCE [LARGE SCALE GENOMIC DNA]</scope>
    <source>
        <strain evidence="1 2">BN140078</strain>
    </source>
</reference>
<dbReference type="Proteomes" id="UP000324611">
    <property type="component" value="Unassembled WGS sequence"/>
</dbReference>
<keyword evidence="2" id="KW-1185">Reference proteome</keyword>
<evidence type="ECO:0000313" key="2">
    <source>
        <dbReference type="Proteomes" id="UP000324611"/>
    </source>
</evidence>
<organism evidence="1 2">
    <name type="scientific">Chitinophaga agrisoli</name>
    <dbReference type="NCBI Taxonomy" id="2607653"/>
    <lineage>
        <taxon>Bacteria</taxon>
        <taxon>Pseudomonadati</taxon>
        <taxon>Bacteroidota</taxon>
        <taxon>Chitinophagia</taxon>
        <taxon>Chitinophagales</taxon>
        <taxon>Chitinophagaceae</taxon>
        <taxon>Chitinophaga</taxon>
    </lineage>
</organism>
<dbReference type="SUPFAM" id="SSF109604">
    <property type="entry name" value="HD-domain/PDEase-like"/>
    <property type="match status" value="1"/>
</dbReference>
<dbReference type="AlphaFoldDB" id="A0A5B2W4M9"/>
<keyword evidence="1" id="KW-0378">Hydrolase</keyword>
<name>A0A5B2W4M9_9BACT</name>
<dbReference type="Gene3D" id="1.10.3210.10">
    <property type="entry name" value="Hypothetical protein af1432"/>
    <property type="match status" value="1"/>
</dbReference>
<proteinExistence type="predicted"/>
<protein>
    <submittedName>
        <fullName evidence="1">HD family hydrolase</fullName>
    </submittedName>
</protein>
<comment type="caution">
    <text evidence="1">The sequence shown here is derived from an EMBL/GenBank/DDBJ whole genome shotgun (WGS) entry which is preliminary data.</text>
</comment>
<sequence length="195" mass="21720">MIHNTRFHPIHNVNDGVVNTLTGIVSLTAPTVEQINILDIISSLSKTCRFGGHVRRMYTVAQHCCLMASIVPPNYALEALLDDAEEAYTGDVKKPLKVLLGEGFRVIESRFKLVIAQKFGLDTGVGAREIIKEADRIAVTVEHEAFQAGNGGPLKMLIAERWLSSDFCRAWPPDEAATKLWSVFNALSYQREIRR</sequence>
<evidence type="ECO:0000313" key="1">
    <source>
        <dbReference type="EMBL" id="KAA2245516.1"/>
    </source>
</evidence>
<dbReference type="EMBL" id="VUOC01000001">
    <property type="protein sequence ID" value="KAA2245516.1"/>
    <property type="molecule type" value="Genomic_DNA"/>
</dbReference>
<accession>A0A5B2W4M9</accession>
<dbReference type="GO" id="GO:0016787">
    <property type="term" value="F:hydrolase activity"/>
    <property type="evidence" value="ECO:0007669"/>
    <property type="project" value="UniProtKB-KW"/>
</dbReference>
<dbReference type="RefSeq" id="WP_149836906.1">
    <property type="nucleotide sequence ID" value="NZ_VUOC01000001.1"/>
</dbReference>